<keyword evidence="2" id="KW-0805">Transcription regulation</keyword>
<reference evidence="6 7" key="1">
    <citation type="submission" date="2018-10" db="EMBL/GenBank/DDBJ databases">
        <authorList>
            <person name="Jung H.S."/>
            <person name="Jeon C.O."/>
        </authorList>
    </citation>
    <scope>NUCLEOTIDE SEQUENCE [LARGE SCALE GENOMIC DNA]</scope>
    <source>
        <strain evidence="6 7">MA-7-27</strain>
    </source>
</reference>
<evidence type="ECO:0000256" key="2">
    <source>
        <dbReference type="ARBA" id="ARBA00023015"/>
    </source>
</evidence>
<keyword evidence="7" id="KW-1185">Reference proteome</keyword>
<dbReference type="Pfam" id="PF03466">
    <property type="entry name" value="LysR_substrate"/>
    <property type="match status" value="1"/>
</dbReference>
<evidence type="ECO:0000256" key="1">
    <source>
        <dbReference type="ARBA" id="ARBA00009437"/>
    </source>
</evidence>
<dbReference type="InterPro" id="IPR000847">
    <property type="entry name" value="LysR_HTH_N"/>
</dbReference>
<dbReference type="Proteomes" id="UP000281343">
    <property type="component" value="Unassembled WGS sequence"/>
</dbReference>
<dbReference type="Pfam" id="PF00126">
    <property type="entry name" value="HTH_1"/>
    <property type="match status" value="1"/>
</dbReference>
<dbReference type="PROSITE" id="PS50931">
    <property type="entry name" value="HTH_LYSR"/>
    <property type="match status" value="1"/>
</dbReference>
<dbReference type="SUPFAM" id="SSF53850">
    <property type="entry name" value="Periplasmic binding protein-like II"/>
    <property type="match status" value="1"/>
</dbReference>
<sequence length="303" mass="33360">MYDIDEIALRRLDLTVLLVFLGLMQHRKAVEVAGRMGLTQSAISHSIKRLRDIFDDPLFLRRPAGMEPTAVAIALEPKIRRAVEILSEALTTETDFDPAAETRVIRIGAYDNEMATLVPGLLHRARAQAPGLRFVIRSLGREAALSALDAGELDLALGFIWDLPQRFQAEPIHEEGYAVVFRADHPLATRDWTLEAFLQADHLVVSPAGDLTGVVDRELENLGLTRRVVAAVPLFFPALAAVAASDMVATLPGRLVAAHAARFGLTTRQPPLAIRPFEVAAIRHQRNAKSAMHDWLTAMLRPV</sequence>
<dbReference type="GO" id="GO:0003700">
    <property type="term" value="F:DNA-binding transcription factor activity"/>
    <property type="evidence" value="ECO:0007669"/>
    <property type="project" value="InterPro"/>
</dbReference>
<dbReference type="PANTHER" id="PTHR30118">
    <property type="entry name" value="HTH-TYPE TRANSCRIPTIONAL REGULATOR LEUO-RELATED"/>
    <property type="match status" value="1"/>
</dbReference>
<dbReference type="InterPro" id="IPR050389">
    <property type="entry name" value="LysR-type_TF"/>
</dbReference>
<evidence type="ECO:0000313" key="7">
    <source>
        <dbReference type="Proteomes" id="UP000281343"/>
    </source>
</evidence>
<comment type="similarity">
    <text evidence="1">Belongs to the LysR transcriptional regulatory family.</text>
</comment>
<dbReference type="PANTHER" id="PTHR30118:SF15">
    <property type="entry name" value="TRANSCRIPTIONAL REGULATORY PROTEIN"/>
    <property type="match status" value="1"/>
</dbReference>
<evidence type="ECO:0000256" key="3">
    <source>
        <dbReference type="ARBA" id="ARBA00023125"/>
    </source>
</evidence>
<dbReference type="SUPFAM" id="SSF46785">
    <property type="entry name" value="Winged helix' DNA-binding domain"/>
    <property type="match status" value="1"/>
</dbReference>
<protein>
    <submittedName>
        <fullName evidence="6">LysR family transcriptional regulator</fullName>
    </submittedName>
</protein>
<organism evidence="6 7">
    <name type="scientific">Rhodophyticola porphyridii</name>
    <dbReference type="NCBI Taxonomy" id="1852017"/>
    <lineage>
        <taxon>Bacteria</taxon>
        <taxon>Pseudomonadati</taxon>
        <taxon>Pseudomonadota</taxon>
        <taxon>Alphaproteobacteria</taxon>
        <taxon>Rhodobacterales</taxon>
        <taxon>Roseobacteraceae</taxon>
        <taxon>Rhodophyticola</taxon>
    </lineage>
</organism>
<feature type="domain" description="HTH lysR-type" evidence="5">
    <location>
        <begin position="12"/>
        <end position="69"/>
    </location>
</feature>
<evidence type="ECO:0000259" key="5">
    <source>
        <dbReference type="PROSITE" id="PS50931"/>
    </source>
</evidence>
<dbReference type="InterPro" id="IPR036388">
    <property type="entry name" value="WH-like_DNA-bd_sf"/>
</dbReference>
<keyword evidence="4" id="KW-0804">Transcription</keyword>
<name>A0A3L9Y3A4_9RHOB</name>
<dbReference type="CDD" id="cd08417">
    <property type="entry name" value="PBP2_Nitroaromatics_like"/>
    <property type="match status" value="1"/>
</dbReference>
<gene>
    <name evidence="6" type="ORF">D9R08_13090</name>
</gene>
<dbReference type="InterPro" id="IPR005119">
    <property type="entry name" value="LysR_subst-bd"/>
</dbReference>
<dbReference type="InterPro" id="IPR037402">
    <property type="entry name" value="YidZ_PBP2"/>
</dbReference>
<accession>A0A3L9Y3A4</accession>
<keyword evidence="3" id="KW-0238">DNA-binding</keyword>
<dbReference type="GO" id="GO:0003677">
    <property type="term" value="F:DNA binding"/>
    <property type="evidence" value="ECO:0007669"/>
    <property type="project" value="UniProtKB-KW"/>
</dbReference>
<dbReference type="InterPro" id="IPR036390">
    <property type="entry name" value="WH_DNA-bd_sf"/>
</dbReference>
<comment type="caution">
    <text evidence="6">The sequence shown here is derived from an EMBL/GenBank/DDBJ whole genome shotgun (WGS) entry which is preliminary data.</text>
</comment>
<dbReference type="AlphaFoldDB" id="A0A3L9Y3A4"/>
<dbReference type="OrthoDB" id="528082at2"/>
<dbReference type="Gene3D" id="3.40.190.10">
    <property type="entry name" value="Periplasmic binding protein-like II"/>
    <property type="match status" value="2"/>
</dbReference>
<dbReference type="EMBL" id="RCNT01000006">
    <property type="protein sequence ID" value="RMA41788.1"/>
    <property type="molecule type" value="Genomic_DNA"/>
</dbReference>
<proteinExistence type="inferred from homology"/>
<dbReference type="Gene3D" id="1.10.10.10">
    <property type="entry name" value="Winged helix-like DNA-binding domain superfamily/Winged helix DNA-binding domain"/>
    <property type="match status" value="1"/>
</dbReference>
<dbReference type="RefSeq" id="WP_121898502.1">
    <property type="nucleotide sequence ID" value="NZ_RCNT01000006.1"/>
</dbReference>
<evidence type="ECO:0000256" key="4">
    <source>
        <dbReference type="ARBA" id="ARBA00023163"/>
    </source>
</evidence>
<evidence type="ECO:0000313" key="6">
    <source>
        <dbReference type="EMBL" id="RMA41788.1"/>
    </source>
</evidence>